<dbReference type="PANTHER" id="PTHR12169">
    <property type="entry name" value="ATPASE N2B"/>
    <property type="match status" value="1"/>
</dbReference>
<dbReference type="AlphaFoldDB" id="A0A4R0RKJ2"/>
<organism evidence="5 6">
    <name type="scientific">Steccherinum ochraceum</name>
    <dbReference type="NCBI Taxonomy" id="92696"/>
    <lineage>
        <taxon>Eukaryota</taxon>
        <taxon>Fungi</taxon>
        <taxon>Dikarya</taxon>
        <taxon>Basidiomycota</taxon>
        <taxon>Agaricomycotina</taxon>
        <taxon>Agaricomycetes</taxon>
        <taxon>Polyporales</taxon>
        <taxon>Steccherinaceae</taxon>
        <taxon>Steccherinum</taxon>
    </lineage>
</organism>
<dbReference type="GO" id="GO:0005524">
    <property type="term" value="F:ATP binding"/>
    <property type="evidence" value="ECO:0007669"/>
    <property type="project" value="UniProtKB-KW"/>
</dbReference>
<dbReference type="GO" id="GO:0005739">
    <property type="term" value="C:mitochondrion"/>
    <property type="evidence" value="ECO:0007669"/>
    <property type="project" value="TreeGrafter"/>
</dbReference>
<proteinExistence type="inferred from homology"/>
<keyword evidence="6" id="KW-1185">Reference proteome</keyword>
<evidence type="ECO:0000256" key="3">
    <source>
        <dbReference type="ARBA" id="ARBA00022840"/>
    </source>
</evidence>
<comment type="caution">
    <text evidence="5">The sequence shown here is derived from an EMBL/GenBank/DDBJ whole genome shotgun (WGS) entry which is preliminary data.</text>
</comment>
<dbReference type="GO" id="GO:0016887">
    <property type="term" value="F:ATP hydrolysis activity"/>
    <property type="evidence" value="ECO:0007669"/>
    <property type="project" value="InterPro"/>
</dbReference>
<dbReference type="STRING" id="92696.A0A4R0RKJ2"/>
<gene>
    <name evidence="5" type="ORF">EIP91_011601</name>
</gene>
<keyword evidence="2" id="KW-0547">Nucleotide-binding</keyword>
<name>A0A4R0RKJ2_9APHY</name>
<accession>A0A4R0RKJ2</accession>
<dbReference type="InterPro" id="IPR005654">
    <property type="entry name" value="ATPase_AFG1-like"/>
</dbReference>
<evidence type="ECO:0000256" key="4">
    <source>
        <dbReference type="SAM" id="MobiDB-lite"/>
    </source>
</evidence>
<evidence type="ECO:0000256" key="1">
    <source>
        <dbReference type="ARBA" id="ARBA00010322"/>
    </source>
</evidence>
<evidence type="ECO:0000313" key="5">
    <source>
        <dbReference type="EMBL" id="TCD68056.1"/>
    </source>
</evidence>
<reference evidence="5 6" key="1">
    <citation type="submission" date="2018-11" db="EMBL/GenBank/DDBJ databases">
        <title>Genome assembly of Steccherinum ochraceum LE-BIN_3174, the white-rot fungus of the Steccherinaceae family (The Residual Polyporoid clade, Polyporales, Basidiomycota).</title>
        <authorList>
            <person name="Fedorova T.V."/>
            <person name="Glazunova O.A."/>
            <person name="Landesman E.O."/>
            <person name="Moiseenko K.V."/>
            <person name="Psurtseva N.V."/>
            <person name="Savinova O.S."/>
            <person name="Shakhova N.V."/>
            <person name="Tyazhelova T.V."/>
            <person name="Vasina D.V."/>
        </authorList>
    </citation>
    <scope>NUCLEOTIDE SEQUENCE [LARGE SCALE GENOMIC DNA]</scope>
    <source>
        <strain evidence="5 6">LE-BIN_3174</strain>
    </source>
</reference>
<comment type="similarity">
    <text evidence="1">Belongs to the AFG1 ATPase family.</text>
</comment>
<dbReference type="EMBL" id="RWJN01000077">
    <property type="protein sequence ID" value="TCD68056.1"/>
    <property type="molecule type" value="Genomic_DNA"/>
</dbReference>
<dbReference type="SUPFAM" id="SSF52540">
    <property type="entry name" value="P-loop containing nucleoside triphosphate hydrolases"/>
    <property type="match status" value="1"/>
</dbReference>
<dbReference type="OrthoDB" id="2193432at2759"/>
<dbReference type="InterPro" id="IPR027417">
    <property type="entry name" value="P-loop_NTPase"/>
</dbReference>
<evidence type="ECO:0008006" key="7">
    <source>
        <dbReference type="Google" id="ProtNLM"/>
    </source>
</evidence>
<dbReference type="Proteomes" id="UP000292702">
    <property type="component" value="Unassembled WGS sequence"/>
</dbReference>
<protein>
    <recommendedName>
        <fullName evidence="7">AAA+ ATPase domain-containing protein</fullName>
    </recommendedName>
</protein>
<dbReference type="Pfam" id="PF03969">
    <property type="entry name" value="AFG1_ATPase"/>
    <property type="match status" value="1"/>
</dbReference>
<keyword evidence="3" id="KW-0067">ATP-binding</keyword>
<dbReference type="NCBIfam" id="NF040713">
    <property type="entry name" value="ZapE"/>
    <property type="match status" value="1"/>
</dbReference>
<evidence type="ECO:0000256" key="2">
    <source>
        <dbReference type="ARBA" id="ARBA00022741"/>
    </source>
</evidence>
<sequence>MERTLLSATLRINHLRSFGTSNLPQTTDLLQTYHGLVTLGKIQYDAEQIRVVMQLRRIQKELDGYAPPALTSHYLTGSSNQWQSSAVRPAAETDPVSEKPWWQSDGKAEASDTNTKALGLLLIGPPGSGKSFLIDLWLRGLPTPYKARKHYSELVLEVYRAVWEETKSRMATEHAKKPGEASINPAVPWNRNVRETWKNLLASGSLPSRWMRMTDMSFSSVRGSSPQPTIPFVVAQRLLLRHWLLVFDEVQLLDVSSATLLADVLFWYWRMGGILVGTSNKVPEDLYQNGVQRERLEPFVEALKERCPVVTLSAGKDWREARADSGNDSQWYTSGQEAQFEQKLRKISEVDGEEWSEHHLTVFGRRFRVPRASARVCHFKFSELCEQDLGTADYITLAATFHTVAISSIPGLTLSMKNQARRFISLIDALYEARCKLVCLAHTEPNQLFFADKAEPTTIDNTDVMMVESIAETRDVYRPNVSSYDTLGMGEAPMPPNTTVPLETLSLFSGKDEQFAFKRALSRMKEMTSEAYWLEEEWSPLPSSSRKWEEFANAAAAPPSYGELANEASGQHSPARAVARTQTRPNIHVRTVAPHIRETYFWRMKDE</sequence>
<feature type="region of interest" description="Disordered" evidence="4">
    <location>
        <begin position="85"/>
        <end position="108"/>
    </location>
</feature>
<dbReference type="PANTHER" id="PTHR12169:SF2">
    <property type="entry name" value="AFG1P"/>
    <property type="match status" value="1"/>
</dbReference>
<evidence type="ECO:0000313" key="6">
    <source>
        <dbReference type="Proteomes" id="UP000292702"/>
    </source>
</evidence>